<keyword evidence="1" id="KW-0479">Metal-binding</keyword>
<dbReference type="Proteomes" id="UP001295423">
    <property type="component" value="Unassembled WGS sequence"/>
</dbReference>
<name>A0AAD2PVB8_9STRA</name>
<feature type="compositionally biased region" description="Low complexity" evidence="7">
    <location>
        <begin position="111"/>
        <end position="164"/>
    </location>
</feature>
<accession>A0AAD2PVB8</accession>
<feature type="compositionally biased region" description="Basic and acidic residues" evidence="7">
    <location>
        <begin position="201"/>
        <end position="210"/>
    </location>
</feature>
<evidence type="ECO:0000256" key="3">
    <source>
        <dbReference type="ARBA" id="ARBA00022833"/>
    </source>
</evidence>
<feature type="region of interest" description="Disordered" evidence="7">
    <location>
        <begin position="436"/>
        <end position="470"/>
    </location>
</feature>
<dbReference type="GO" id="GO:0008270">
    <property type="term" value="F:zinc ion binding"/>
    <property type="evidence" value="ECO:0007669"/>
    <property type="project" value="UniProtKB-KW"/>
</dbReference>
<dbReference type="PROSITE" id="PS01359">
    <property type="entry name" value="ZF_PHD_1"/>
    <property type="match status" value="1"/>
</dbReference>
<dbReference type="SMART" id="SM00297">
    <property type="entry name" value="BROMO"/>
    <property type="match status" value="1"/>
</dbReference>
<feature type="region of interest" description="Disordered" evidence="7">
    <location>
        <begin position="1249"/>
        <end position="1348"/>
    </location>
</feature>
<dbReference type="Pfam" id="PF00439">
    <property type="entry name" value="Bromodomain"/>
    <property type="match status" value="1"/>
</dbReference>
<evidence type="ECO:0000256" key="4">
    <source>
        <dbReference type="ARBA" id="ARBA00023117"/>
    </source>
</evidence>
<evidence type="ECO:0000259" key="8">
    <source>
        <dbReference type="PROSITE" id="PS50014"/>
    </source>
</evidence>
<dbReference type="Gene3D" id="1.20.920.10">
    <property type="entry name" value="Bromodomain-like"/>
    <property type="match status" value="1"/>
</dbReference>
<evidence type="ECO:0000259" key="9">
    <source>
        <dbReference type="PROSITE" id="PS50016"/>
    </source>
</evidence>
<sequence>MDETKQQQSSPSPAYTQSSLNRLLYDPPRWGWSAVGGIADLLTPHERSRRRSTQVAFRQKIRLEKEKEIAKQNESIVLNAPEMAAPIVQAAPAQQIAPTAGESVELEQMKPQQSAPEQQNPSQQEPPSEMESSQLQQTQPDSQMQQPPSQVQPKVQQDQRLQVQIEGLKTIAPDPTSLPTSTASMRSEISTIPLTLTATERNPDQSKVDRSTSQSLPNTRLEDHSALWGMSLKPLTEDTANPLSNQNREIEASVEAGRDGILDMYSYHRGREGMEPRDPDSGEILAASIPTDTNHNFDAQKLLATIIVEFPLEDYDMDTIATSTGEESSVAMFKETLQWDLDDSATPSPAEFANKISEEYGLSFGQMMDLASSIQGQIDAHIRQSCNYCAPVAISDPTGNERRFNAVVRQAQPYDYLVRGDGGGVLISRKRTQKHQLPFPFPSKPKAQSISAIPTTDTTSNKSGSRKGPKKGYIKQVIEVDEDVEDVYSEEIQKRVMQASKQRILTTPTGEKSGLLELKKNFHCHICHKKSDLTYTFACGIGNHVYCLVHCKNRLGLDFDVEKPAYLDYCPICALSCDCASCSRRLKNVAYDFKKHCTEQNAEPCKVFFPNVLEKCQNTSATASTRRTFKVIGIAPDTTERSVSKKSGQAASKSTDAVNKQPRPSVPKPSLLDFPREVCGAVDIDVGHPDDYMTVYSCDGSFRAHSVPDVWEKEQQRALELENEQKTSDSLSQEIVVSNCEEVVEDGNVDYCHMCGKAGNIICCDFCPRTFHQACMDNRAVSGEDDGDQKWECPVCKSEKVGLPSDLVDGTAHHEMIISSIEDNDDLKKDENGLRVFAIIYEMVNKLMVYDFGIIFQKPVQGEKGYRKIVKHPMDLGTIRTKVKNGWYIDAKAISFDAAIAAALKDVELVWHNCFLYNALDSAVYRMAGVLRRRALGIRKKSFDHLLSDGVKSTVGEYVTLCERGRLQLLLTQRPKNIAESKALQAKQPKGKYKMFVNSKHAKTKKVAILDPSTGRILKTYSSVKNAVVAYSHLAKLGHECEWTEPDVAKLINRSTHDSKCLIFGYRWLPLDDLRALKVKFRKKAPASASTILEMNYENCRYLFLSIEHALSYFFLSPGVEMSEARSQLKRVPAGTDYVELFGVGWRRPLFEGLNPEKGGTGTSETVSFENQQQSLLVDCSVVKMDSCTRRTMMAFGTETAAFEDWKRANSASPLSTRPSSEDLEHFKKEYLEGLRHVDGMVWRRCNVTERNEGQPKPAEKDAVPVSTGEASTDAAKDTVEPQKNEEKDKNAEQSKKEQTGASSAAASSGHSLESPTTLGKRKQDSDGEQQTEPKKQACDDREAMDRC</sequence>
<evidence type="ECO:0000256" key="1">
    <source>
        <dbReference type="ARBA" id="ARBA00022723"/>
    </source>
</evidence>
<dbReference type="InterPro" id="IPR011011">
    <property type="entry name" value="Znf_FYVE_PHD"/>
</dbReference>
<dbReference type="SMART" id="SM00249">
    <property type="entry name" value="PHD"/>
    <property type="match status" value="1"/>
</dbReference>
<dbReference type="EMBL" id="CAKOGP040001869">
    <property type="protein sequence ID" value="CAJ1954578.1"/>
    <property type="molecule type" value="Genomic_DNA"/>
</dbReference>
<gene>
    <name evidence="10" type="ORF">CYCCA115_LOCUS15171</name>
</gene>
<dbReference type="Pfam" id="PF00628">
    <property type="entry name" value="PHD"/>
    <property type="match status" value="1"/>
</dbReference>
<dbReference type="Gene3D" id="3.30.40.10">
    <property type="entry name" value="Zinc/RING finger domain, C3HC4 (zinc finger)"/>
    <property type="match status" value="1"/>
</dbReference>
<feature type="compositionally biased region" description="Polar residues" evidence="7">
    <location>
        <begin position="177"/>
        <end position="200"/>
    </location>
</feature>
<proteinExistence type="predicted"/>
<dbReference type="InterPro" id="IPR019786">
    <property type="entry name" value="Zinc_finger_PHD-type_CS"/>
</dbReference>
<dbReference type="PROSITE" id="PS50016">
    <property type="entry name" value="ZF_PHD_2"/>
    <property type="match status" value="1"/>
</dbReference>
<comment type="caution">
    <text evidence="10">The sequence shown here is derived from an EMBL/GenBank/DDBJ whole genome shotgun (WGS) entry which is preliminary data.</text>
</comment>
<keyword evidence="4 5" id="KW-0103">Bromodomain</keyword>
<feature type="compositionally biased region" description="Polar residues" evidence="7">
    <location>
        <begin position="446"/>
        <end position="463"/>
    </location>
</feature>
<feature type="domain" description="PHD-type" evidence="9">
    <location>
        <begin position="749"/>
        <end position="799"/>
    </location>
</feature>
<dbReference type="PANTHER" id="PTHR45926">
    <property type="entry name" value="OSJNBA0053K19.4 PROTEIN"/>
    <property type="match status" value="1"/>
</dbReference>
<dbReference type="PRINTS" id="PR00503">
    <property type="entry name" value="BROMODOMAIN"/>
</dbReference>
<feature type="compositionally biased region" description="Basic and acidic residues" evidence="7">
    <location>
        <begin position="1275"/>
        <end position="1299"/>
    </location>
</feature>
<keyword evidence="2 6" id="KW-0863">Zinc-finger</keyword>
<keyword evidence="3" id="KW-0862">Zinc</keyword>
<evidence type="ECO:0000256" key="6">
    <source>
        <dbReference type="PROSITE-ProRule" id="PRU00146"/>
    </source>
</evidence>
<protein>
    <submittedName>
        <fullName evidence="10">Uncharacterized protein</fullName>
    </submittedName>
</protein>
<feature type="region of interest" description="Disordered" evidence="7">
    <location>
        <begin position="1"/>
        <end position="20"/>
    </location>
</feature>
<dbReference type="InterPro" id="IPR019787">
    <property type="entry name" value="Znf_PHD-finger"/>
</dbReference>
<dbReference type="InterPro" id="IPR001965">
    <property type="entry name" value="Znf_PHD"/>
</dbReference>
<feature type="compositionally biased region" description="Basic and acidic residues" evidence="7">
    <location>
        <begin position="1322"/>
        <end position="1348"/>
    </location>
</feature>
<dbReference type="InterPro" id="IPR013083">
    <property type="entry name" value="Znf_RING/FYVE/PHD"/>
</dbReference>
<evidence type="ECO:0000256" key="5">
    <source>
        <dbReference type="PROSITE-ProRule" id="PRU00035"/>
    </source>
</evidence>
<reference evidence="10" key="1">
    <citation type="submission" date="2023-08" db="EMBL/GenBank/DDBJ databases">
        <authorList>
            <person name="Audoor S."/>
            <person name="Bilcke G."/>
        </authorList>
    </citation>
    <scope>NUCLEOTIDE SEQUENCE</scope>
</reference>
<evidence type="ECO:0000256" key="7">
    <source>
        <dbReference type="SAM" id="MobiDB-lite"/>
    </source>
</evidence>
<feature type="compositionally biased region" description="Polar residues" evidence="7">
    <location>
        <begin position="645"/>
        <end position="658"/>
    </location>
</feature>
<dbReference type="InterPro" id="IPR036427">
    <property type="entry name" value="Bromodomain-like_sf"/>
</dbReference>
<dbReference type="InterPro" id="IPR001487">
    <property type="entry name" value="Bromodomain"/>
</dbReference>
<dbReference type="PROSITE" id="PS50014">
    <property type="entry name" value="BROMODOMAIN_2"/>
    <property type="match status" value="1"/>
</dbReference>
<evidence type="ECO:0000256" key="2">
    <source>
        <dbReference type="ARBA" id="ARBA00022771"/>
    </source>
</evidence>
<dbReference type="SUPFAM" id="SSF57903">
    <property type="entry name" value="FYVE/PHD zinc finger"/>
    <property type="match status" value="1"/>
</dbReference>
<dbReference type="SUPFAM" id="SSF47370">
    <property type="entry name" value="Bromodomain"/>
    <property type="match status" value="1"/>
</dbReference>
<keyword evidence="11" id="KW-1185">Reference proteome</keyword>
<feature type="region of interest" description="Disordered" evidence="7">
    <location>
        <begin position="92"/>
        <end position="221"/>
    </location>
</feature>
<evidence type="ECO:0000313" key="11">
    <source>
        <dbReference type="Proteomes" id="UP001295423"/>
    </source>
</evidence>
<feature type="domain" description="Bromo" evidence="8">
    <location>
        <begin position="866"/>
        <end position="925"/>
    </location>
</feature>
<feature type="compositionally biased region" description="Basic and acidic residues" evidence="7">
    <location>
        <begin position="1249"/>
        <end position="1263"/>
    </location>
</feature>
<dbReference type="CDD" id="cd04369">
    <property type="entry name" value="Bromodomain"/>
    <property type="match status" value="1"/>
</dbReference>
<evidence type="ECO:0000313" key="10">
    <source>
        <dbReference type="EMBL" id="CAJ1954578.1"/>
    </source>
</evidence>
<organism evidence="10 11">
    <name type="scientific">Cylindrotheca closterium</name>
    <dbReference type="NCBI Taxonomy" id="2856"/>
    <lineage>
        <taxon>Eukaryota</taxon>
        <taxon>Sar</taxon>
        <taxon>Stramenopiles</taxon>
        <taxon>Ochrophyta</taxon>
        <taxon>Bacillariophyta</taxon>
        <taxon>Bacillariophyceae</taxon>
        <taxon>Bacillariophycidae</taxon>
        <taxon>Bacillariales</taxon>
        <taxon>Bacillariaceae</taxon>
        <taxon>Cylindrotheca</taxon>
    </lineage>
</organism>
<feature type="region of interest" description="Disordered" evidence="7">
    <location>
        <begin position="640"/>
        <end position="669"/>
    </location>
</feature>